<dbReference type="InterPro" id="IPR051908">
    <property type="entry name" value="Ribosomal_N-acetyltransferase"/>
</dbReference>
<dbReference type="InterPro" id="IPR016181">
    <property type="entry name" value="Acyl_CoA_acyltransferase"/>
</dbReference>
<dbReference type="SUPFAM" id="SSF55729">
    <property type="entry name" value="Acyl-CoA N-acyltransferases (Nat)"/>
    <property type="match status" value="2"/>
</dbReference>
<accession>A0A427YBY6</accession>
<comment type="caution">
    <text evidence="1">The sequence shown here is derived from an EMBL/GenBank/DDBJ whole genome shotgun (WGS) entry which is preliminary data.</text>
</comment>
<dbReference type="GO" id="GO:1990189">
    <property type="term" value="F:protein N-terminal-serine acetyltransferase activity"/>
    <property type="evidence" value="ECO:0007669"/>
    <property type="project" value="TreeGrafter"/>
</dbReference>
<dbReference type="RefSeq" id="XP_028480794.1">
    <property type="nucleotide sequence ID" value="XM_028616937.1"/>
</dbReference>
<proteinExistence type="predicted"/>
<sequence length="274" mass="30787">MSTFTNSYKAPAASFPENVHLDTAEADYDYNFMFEPKTLQSDRVVLRPFLPSRDAQHLLSGIQANPELVEYVGCGVWQTLNEVCVWAEQARRHPGELRYSVYSAPLDRLDAPVEDYVFAGTMSMIESSYDNMMSEIGWIFILTPFQASLSALPPGLALSLTIQRTHVLSNACGLLMHRILDSVEQGGLGLRRCQWKANSLNKKSGAAAERLGFVHEGIIKAWIVVPEGKPSAHVGRPGRLEKCGQRDTWMAGITWYDWEDKTRAHVDQLMARRK</sequence>
<dbReference type="GO" id="GO:0008999">
    <property type="term" value="F:protein-N-terminal-alanine acetyltransferase activity"/>
    <property type="evidence" value="ECO:0007669"/>
    <property type="project" value="TreeGrafter"/>
</dbReference>
<dbReference type="Gene3D" id="3.40.630.30">
    <property type="match status" value="1"/>
</dbReference>
<dbReference type="PANTHER" id="PTHR43441">
    <property type="entry name" value="RIBOSOMAL-PROTEIN-SERINE ACETYLTRANSFERASE"/>
    <property type="match status" value="1"/>
</dbReference>
<dbReference type="OrthoDB" id="41238at2759"/>
<protein>
    <recommendedName>
        <fullName evidence="3">N-acetyltransferase domain-containing protein</fullName>
    </recommendedName>
</protein>
<evidence type="ECO:0000313" key="2">
    <source>
        <dbReference type="Proteomes" id="UP000279236"/>
    </source>
</evidence>
<gene>
    <name evidence="1" type="ORF">EHS24_001135</name>
</gene>
<keyword evidence="2" id="KW-1185">Reference proteome</keyword>
<dbReference type="GeneID" id="39585678"/>
<name>A0A427YBY6_9TREE</name>
<dbReference type="Proteomes" id="UP000279236">
    <property type="component" value="Unassembled WGS sequence"/>
</dbReference>
<organism evidence="1 2">
    <name type="scientific">Apiotrichum porosum</name>
    <dbReference type="NCBI Taxonomy" id="105984"/>
    <lineage>
        <taxon>Eukaryota</taxon>
        <taxon>Fungi</taxon>
        <taxon>Dikarya</taxon>
        <taxon>Basidiomycota</taxon>
        <taxon>Agaricomycotina</taxon>
        <taxon>Tremellomycetes</taxon>
        <taxon>Trichosporonales</taxon>
        <taxon>Trichosporonaceae</taxon>
        <taxon>Apiotrichum</taxon>
    </lineage>
</organism>
<evidence type="ECO:0008006" key="3">
    <source>
        <dbReference type="Google" id="ProtNLM"/>
    </source>
</evidence>
<dbReference type="EMBL" id="RSCE01000001">
    <property type="protein sequence ID" value="RSH88586.1"/>
    <property type="molecule type" value="Genomic_DNA"/>
</dbReference>
<dbReference type="PANTHER" id="PTHR43441:SF5">
    <property type="entry name" value="FAMILY ACETYLTRANSFERASE, PUTATIVE-RELATED"/>
    <property type="match status" value="1"/>
</dbReference>
<dbReference type="AlphaFoldDB" id="A0A427YBY6"/>
<reference evidence="1 2" key="1">
    <citation type="submission" date="2018-11" db="EMBL/GenBank/DDBJ databases">
        <title>Genome sequence of Apiotrichum porosum DSM 27194.</title>
        <authorList>
            <person name="Aliyu H."/>
            <person name="Gorte O."/>
            <person name="Ochsenreither K."/>
        </authorList>
    </citation>
    <scope>NUCLEOTIDE SEQUENCE [LARGE SCALE GENOMIC DNA]</scope>
    <source>
        <strain evidence="1 2">DSM 27194</strain>
    </source>
</reference>
<evidence type="ECO:0000313" key="1">
    <source>
        <dbReference type="EMBL" id="RSH88586.1"/>
    </source>
</evidence>